<evidence type="ECO:0000256" key="5">
    <source>
        <dbReference type="ARBA" id="ARBA00022898"/>
    </source>
</evidence>
<evidence type="ECO:0000259" key="8">
    <source>
        <dbReference type="Pfam" id="PF00266"/>
    </source>
</evidence>
<dbReference type="EC" id="2.8.1.7" evidence="3"/>
<dbReference type="EMBL" id="JBHEZZ010000028">
    <property type="protein sequence ID" value="MFC1406336.1"/>
    <property type="molecule type" value="Genomic_DNA"/>
</dbReference>
<dbReference type="PANTHER" id="PTHR43586:SF8">
    <property type="entry name" value="CYSTEINE DESULFURASE 1, CHLOROPLASTIC"/>
    <property type="match status" value="1"/>
</dbReference>
<dbReference type="PANTHER" id="PTHR43586">
    <property type="entry name" value="CYSTEINE DESULFURASE"/>
    <property type="match status" value="1"/>
</dbReference>
<sequence length="617" mass="64705">MTTPPPTADEAAPAWLPDEATLSRMAGEFFRALPGQASGPEVAGAEVAGAQAAVADGPSGWPAPTGLPAADPPPPAPTAGMSPPSGPPPTSAPATYAANAPGLAGPTPELPALPVVPGPAPAAPAQLSAGPGLYYFLNEAPGYPAEPPELPGFGHLGLPPLFQPEPDPEPAPSATTAPYYFAQATAAPAVPDVPAGAPAGLPLDPHPAFDVRAVRRDFPILSELVNGRPLIWLDNAATTQKPRAVIDRLVEFYSRENSNIHRAAHELAARATDAYEGARKTVARFVGAGSSEEIVFVRGTTEAINLVAKAWGPRHIRAGDEIVISHLEHHANIVPWQMLAQQTGAVIKVIPVDDDGQLLLDEYTALLSDRTRLVAVTQMSNALGTVVPIEQVIEAGHRVGARVLVDAAQSVPHLPIDVTALDADFLVFSGHKLFGPTGIGVLYAKREVLESMPPWEGGGNMIVDVTFEHSSYQPPPGRFEAGTGNIADAVGLAAAIHYVERIGLPNIAGYEHTLLEHATEGLRGVPGLRLVGTAAHKASIVSFVLDGYQPSEVGTALNEEGIAVRSGHHCAQPILRRYGLEATVRPSFAFYNTHEEVDTLIAAVHRLAARRGPSFRR</sequence>
<keyword evidence="4" id="KW-0808">Transferase</keyword>
<feature type="region of interest" description="Disordered" evidence="7">
    <location>
        <begin position="154"/>
        <end position="174"/>
    </location>
</feature>
<evidence type="ECO:0000256" key="2">
    <source>
        <dbReference type="ARBA" id="ARBA00010447"/>
    </source>
</evidence>
<evidence type="ECO:0000256" key="7">
    <source>
        <dbReference type="SAM" id="MobiDB-lite"/>
    </source>
</evidence>
<evidence type="ECO:0000256" key="4">
    <source>
        <dbReference type="ARBA" id="ARBA00022679"/>
    </source>
</evidence>
<dbReference type="Pfam" id="PF00266">
    <property type="entry name" value="Aminotran_5"/>
    <property type="match status" value="1"/>
</dbReference>
<organism evidence="9 10">
    <name type="scientific">Streptacidiphilus cavernicola</name>
    <dbReference type="NCBI Taxonomy" id="3342716"/>
    <lineage>
        <taxon>Bacteria</taxon>
        <taxon>Bacillati</taxon>
        <taxon>Actinomycetota</taxon>
        <taxon>Actinomycetes</taxon>
        <taxon>Kitasatosporales</taxon>
        <taxon>Streptomycetaceae</taxon>
        <taxon>Streptacidiphilus</taxon>
    </lineage>
</organism>
<evidence type="ECO:0000256" key="3">
    <source>
        <dbReference type="ARBA" id="ARBA00012239"/>
    </source>
</evidence>
<dbReference type="InterPro" id="IPR000192">
    <property type="entry name" value="Aminotrans_V_dom"/>
</dbReference>
<dbReference type="InterPro" id="IPR010970">
    <property type="entry name" value="Cys_dSase_SufS"/>
</dbReference>
<feature type="region of interest" description="Disordered" evidence="7">
    <location>
        <begin position="35"/>
        <end position="105"/>
    </location>
</feature>
<dbReference type="InterPro" id="IPR015421">
    <property type="entry name" value="PyrdxlP-dep_Trfase_major"/>
</dbReference>
<evidence type="ECO:0000256" key="6">
    <source>
        <dbReference type="ARBA" id="ARBA00050776"/>
    </source>
</evidence>
<name>A0ABV6UXY7_9ACTN</name>
<dbReference type="Gene3D" id="3.90.1150.10">
    <property type="entry name" value="Aspartate Aminotransferase, domain 1"/>
    <property type="match status" value="1"/>
</dbReference>
<dbReference type="InterPro" id="IPR015424">
    <property type="entry name" value="PyrdxlP-dep_Trfase"/>
</dbReference>
<dbReference type="Proteomes" id="UP001592528">
    <property type="component" value="Unassembled WGS sequence"/>
</dbReference>
<dbReference type="CDD" id="cd06453">
    <property type="entry name" value="SufS_like"/>
    <property type="match status" value="1"/>
</dbReference>
<protein>
    <recommendedName>
        <fullName evidence="3">cysteine desulfurase</fullName>
        <ecNumber evidence="3">2.8.1.7</ecNumber>
    </recommendedName>
</protein>
<accession>A0ABV6UXY7</accession>
<comment type="cofactor">
    <cofactor evidence="1">
        <name>pyridoxal 5'-phosphate</name>
        <dbReference type="ChEBI" id="CHEBI:597326"/>
    </cofactor>
</comment>
<dbReference type="Gene3D" id="3.40.640.10">
    <property type="entry name" value="Type I PLP-dependent aspartate aminotransferase-like (Major domain)"/>
    <property type="match status" value="1"/>
</dbReference>
<proteinExistence type="inferred from homology"/>
<dbReference type="RefSeq" id="WP_030256719.1">
    <property type="nucleotide sequence ID" value="NZ_JBHEZZ010000028.1"/>
</dbReference>
<feature type="compositionally biased region" description="Low complexity" evidence="7">
    <location>
        <begin position="37"/>
        <end position="55"/>
    </location>
</feature>
<comment type="similarity">
    <text evidence="2">Belongs to the class-V pyridoxal-phosphate-dependent aminotransferase family. Csd subfamily.</text>
</comment>
<reference evidence="9 10" key="1">
    <citation type="submission" date="2024-09" db="EMBL/GenBank/DDBJ databases">
        <authorList>
            <person name="Lee S.D."/>
        </authorList>
    </citation>
    <scope>NUCLEOTIDE SEQUENCE [LARGE SCALE GENOMIC DNA]</scope>
    <source>
        <strain evidence="9 10">N1-5</strain>
    </source>
</reference>
<evidence type="ECO:0000313" key="9">
    <source>
        <dbReference type="EMBL" id="MFC1406336.1"/>
    </source>
</evidence>
<evidence type="ECO:0000313" key="10">
    <source>
        <dbReference type="Proteomes" id="UP001592528"/>
    </source>
</evidence>
<comment type="caution">
    <text evidence="9">The sequence shown here is derived from an EMBL/GenBank/DDBJ whole genome shotgun (WGS) entry which is preliminary data.</text>
</comment>
<dbReference type="NCBIfam" id="NF041166">
    <property type="entry name" value="f2_encap_cargo1"/>
    <property type="match status" value="1"/>
</dbReference>
<dbReference type="InterPro" id="IPR015422">
    <property type="entry name" value="PyrdxlP-dep_Trfase_small"/>
</dbReference>
<dbReference type="SUPFAM" id="SSF53383">
    <property type="entry name" value="PLP-dependent transferases"/>
    <property type="match status" value="1"/>
</dbReference>
<feature type="compositionally biased region" description="Low complexity" evidence="7">
    <location>
        <begin position="92"/>
        <end position="105"/>
    </location>
</feature>
<feature type="compositionally biased region" description="Pro residues" evidence="7">
    <location>
        <begin position="161"/>
        <end position="171"/>
    </location>
</feature>
<dbReference type="NCBIfam" id="TIGR01979">
    <property type="entry name" value="sufS"/>
    <property type="match status" value="1"/>
</dbReference>
<feature type="domain" description="Aminotransferase class V" evidence="8">
    <location>
        <begin position="231"/>
        <end position="600"/>
    </location>
</feature>
<gene>
    <name evidence="9" type="ORF">ACEZDJ_34075</name>
</gene>
<comment type="catalytic activity">
    <reaction evidence="6">
        <text>(sulfur carrier)-H + L-cysteine = (sulfur carrier)-SH + L-alanine</text>
        <dbReference type="Rhea" id="RHEA:43892"/>
        <dbReference type="Rhea" id="RHEA-COMP:14737"/>
        <dbReference type="Rhea" id="RHEA-COMP:14739"/>
        <dbReference type="ChEBI" id="CHEBI:29917"/>
        <dbReference type="ChEBI" id="CHEBI:35235"/>
        <dbReference type="ChEBI" id="CHEBI:57972"/>
        <dbReference type="ChEBI" id="CHEBI:64428"/>
        <dbReference type="EC" id="2.8.1.7"/>
    </reaction>
</comment>
<keyword evidence="10" id="KW-1185">Reference proteome</keyword>
<evidence type="ECO:0000256" key="1">
    <source>
        <dbReference type="ARBA" id="ARBA00001933"/>
    </source>
</evidence>
<keyword evidence="5" id="KW-0663">Pyridoxal phosphate</keyword>